<dbReference type="PROSITE" id="PS50109">
    <property type="entry name" value="HIS_KIN"/>
    <property type="match status" value="1"/>
</dbReference>
<dbReference type="Pfam" id="PF13185">
    <property type="entry name" value="GAF_2"/>
    <property type="match status" value="1"/>
</dbReference>
<dbReference type="Gene3D" id="3.30.450.40">
    <property type="match status" value="1"/>
</dbReference>
<keyword evidence="13" id="KW-1185">Reference proteome</keyword>
<accession>A0ABW0PK26</accession>
<evidence type="ECO:0000259" key="11">
    <source>
        <dbReference type="PROSITE" id="PS50113"/>
    </source>
</evidence>
<dbReference type="GO" id="GO:0005524">
    <property type="term" value="F:ATP binding"/>
    <property type="evidence" value="ECO:0007669"/>
    <property type="project" value="UniProtKB-KW"/>
</dbReference>
<keyword evidence="4" id="KW-0808">Transferase</keyword>
<dbReference type="PRINTS" id="PR00344">
    <property type="entry name" value="BCTRLSENSOR"/>
</dbReference>
<dbReference type="InterPro" id="IPR000700">
    <property type="entry name" value="PAS-assoc_C"/>
</dbReference>
<dbReference type="SUPFAM" id="SSF55874">
    <property type="entry name" value="ATPase domain of HSP90 chaperone/DNA topoisomerase II/histidine kinase"/>
    <property type="match status" value="1"/>
</dbReference>
<dbReference type="PROSITE" id="PS50113">
    <property type="entry name" value="PAC"/>
    <property type="match status" value="2"/>
</dbReference>
<dbReference type="SMART" id="SM00387">
    <property type="entry name" value="HATPase_c"/>
    <property type="match status" value="1"/>
</dbReference>
<dbReference type="InterPro" id="IPR003018">
    <property type="entry name" value="GAF"/>
</dbReference>
<evidence type="ECO:0000313" key="12">
    <source>
        <dbReference type="EMBL" id="MFC5512763.1"/>
    </source>
</evidence>
<dbReference type="CDD" id="cd16922">
    <property type="entry name" value="HATPase_EvgS-ArcB-TorS-like"/>
    <property type="match status" value="1"/>
</dbReference>
<sequence>MSDNRPEPEAMSTAGNHTASTVLAARQQAEAELMAAKEALRQANERMENMLESLTDAFCAVDFDWRITYVNGRALQLLAPLNKSREGLLGRRLWDEFEELAGTNLASELERAMSTRQTGSREFFYPRLAIWIEARMYPSPDGLTLYFHDITRRRADQQALVEGNSRLQVALAAGRLGDWRWDAGSDRVNLGERAAEILGLAPETPIAWPELRARLDVPDRAAVRRAVLQAFASHSDLNIECRLLPDGGQVRWIALVGRADYADASRRDSVTGMAGVMQDISLRKNAEDSLRQSEEVLRALANTIPQLAWMAQADGAIVWFNERWYEYTGTTPELASGWGWQDTVEPDALPAMLEHWRASIHSGEPFEMEFPIRGADGQYRWYLTRVNAVRDRNGKVVRWFGTNTDVDQVKRVEQALREESKVLELLNNTGSALASTRDLRSLLQVATDAASGIAGARFGAFFYHGKESEGPRFSLYTLSGGTSNEFRSFGEPQASALFGPAFRGAGVIRSSDIMDDPRYGRSPTQFSLLSGQPTVRSYLAVPVTAGSGEVLGTMFFGHPEPGIFTERTERIVRGIAAQAAVALDNTRLYEAAQQAAEERKVLLESEREARAEAERSSQMKDEFLATLSHELRTPLSAILGWAQVLRRGGKDEADLQRGLQTIERNARAQAQLIEDLLDMSRITSGKVLLDMQSLNPQGFLDAAIETVRPAADAKNIRIEKRFALNPGMIAGDPARLQQVVWNLLSNAIKFTPRDGLVTVELSPGEGSVVVTVRDTGAGIRPEFITHVFERFRQADASMTRRHGGLGLGLAIVKHLIEQHGGTVRAESAGEGQGASFAFELPLAKAPTRAERRAAMILGATPPAAPDLTLRDLAGVSVLVVDDDRDARELIARILTDCHAKVRIAASAREAFAALQADMPNLLISDLGMPEVDGFELLSWVRKLPRNNGGLLPAVALTAFARSEDRLRALEAGFSSHISKPVEPSELIDVVGSLVRPRTGRQR</sequence>
<evidence type="ECO:0000256" key="6">
    <source>
        <dbReference type="PROSITE-ProRule" id="PRU00169"/>
    </source>
</evidence>
<dbReference type="InterPro" id="IPR013656">
    <property type="entry name" value="PAS_4"/>
</dbReference>
<evidence type="ECO:0000256" key="3">
    <source>
        <dbReference type="ARBA" id="ARBA00022553"/>
    </source>
</evidence>
<dbReference type="EC" id="2.7.13.3" evidence="2"/>
<dbReference type="SMART" id="SM00065">
    <property type="entry name" value="GAF"/>
    <property type="match status" value="1"/>
</dbReference>
<dbReference type="InterPro" id="IPR036097">
    <property type="entry name" value="HisK_dim/P_sf"/>
</dbReference>
<keyword evidence="12" id="KW-0067">ATP-binding</keyword>
<dbReference type="InterPro" id="IPR003661">
    <property type="entry name" value="HisK_dim/P_dom"/>
</dbReference>
<feature type="domain" description="PAC" evidence="11">
    <location>
        <begin position="237"/>
        <end position="292"/>
    </location>
</feature>
<dbReference type="PANTHER" id="PTHR43547:SF2">
    <property type="entry name" value="HYBRID SIGNAL TRANSDUCTION HISTIDINE KINASE C"/>
    <property type="match status" value="1"/>
</dbReference>
<dbReference type="NCBIfam" id="TIGR00229">
    <property type="entry name" value="sensory_box"/>
    <property type="match status" value="1"/>
</dbReference>
<evidence type="ECO:0000259" key="8">
    <source>
        <dbReference type="PROSITE" id="PS50109"/>
    </source>
</evidence>
<dbReference type="SUPFAM" id="SSF47384">
    <property type="entry name" value="Homodimeric domain of signal transducing histidine kinase"/>
    <property type="match status" value="1"/>
</dbReference>
<dbReference type="InterPro" id="IPR035965">
    <property type="entry name" value="PAS-like_dom_sf"/>
</dbReference>
<feature type="domain" description="PAS" evidence="10">
    <location>
        <begin position="293"/>
        <end position="363"/>
    </location>
</feature>
<dbReference type="Gene3D" id="3.40.50.2300">
    <property type="match status" value="1"/>
</dbReference>
<feature type="coiled-coil region" evidence="7">
    <location>
        <begin position="26"/>
        <end position="57"/>
    </location>
</feature>
<feature type="domain" description="Histidine kinase" evidence="8">
    <location>
        <begin position="626"/>
        <end position="844"/>
    </location>
</feature>
<dbReference type="InterPro" id="IPR011006">
    <property type="entry name" value="CheY-like_superfamily"/>
</dbReference>
<dbReference type="SUPFAM" id="SSF55785">
    <property type="entry name" value="PYP-like sensor domain (PAS domain)"/>
    <property type="match status" value="3"/>
</dbReference>
<dbReference type="SMART" id="SM00086">
    <property type="entry name" value="PAC"/>
    <property type="match status" value="2"/>
</dbReference>
<dbReference type="InterPro" id="IPR003594">
    <property type="entry name" value="HATPase_dom"/>
</dbReference>
<dbReference type="InterPro" id="IPR013655">
    <property type="entry name" value="PAS_fold_3"/>
</dbReference>
<dbReference type="Pfam" id="PF08447">
    <property type="entry name" value="PAS_3"/>
    <property type="match status" value="1"/>
</dbReference>
<evidence type="ECO:0000313" key="13">
    <source>
        <dbReference type="Proteomes" id="UP001596031"/>
    </source>
</evidence>
<protein>
    <recommendedName>
        <fullName evidence="2">histidine kinase</fullName>
        <ecNumber evidence="2">2.7.13.3</ecNumber>
    </recommendedName>
</protein>
<dbReference type="CDD" id="cd00130">
    <property type="entry name" value="PAS"/>
    <property type="match status" value="3"/>
</dbReference>
<dbReference type="CDD" id="cd17580">
    <property type="entry name" value="REC_2_DhkD-like"/>
    <property type="match status" value="1"/>
</dbReference>
<feature type="modified residue" description="4-aspartylphosphate" evidence="6">
    <location>
        <position position="925"/>
    </location>
</feature>
<dbReference type="EMBL" id="JBHSMS010000053">
    <property type="protein sequence ID" value="MFC5512763.1"/>
    <property type="molecule type" value="Genomic_DNA"/>
</dbReference>
<dbReference type="Pfam" id="PF00512">
    <property type="entry name" value="HisKA"/>
    <property type="match status" value="1"/>
</dbReference>
<comment type="catalytic activity">
    <reaction evidence="1">
        <text>ATP + protein L-histidine = ADP + protein N-phospho-L-histidine.</text>
        <dbReference type="EC" id="2.7.13.3"/>
    </reaction>
</comment>
<dbReference type="InterPro" id="IPR029016">
    <property type="entry name" value="GAF-like_dom_sf"/>
</dbReference>
<reference evidence="13" key="1">
    <citation type="journal article" date="2019" name="Int. J. Syst. Evol. Microbiol.">
        <title>The Global Catalogue of Microorganisms (GCM) 10K type strain sequencing project: providing services to taxonomists for standard genome sequencing and annotation.</title>
        <authorList>
            <consortium name="The Broad Institute Genomics Platform"/>
            <consortium name="The Broad Institute Genome Sequencing Center for Infectious Disease"/>
            <person name="Wu L."/>
            <person name="Ma J."/>
        </authorList>
    </citation>
    <scope>NUCLEOTIDE SEQUENCE [LARGE SCALE GENOMIC DNA]</scope>
    <source>
        <strain evidence="13">CCUG 38813</strain>
    </source>
</reference>
<dbReference type="Pfam" id="PF02518">
    <property type="entry name" value="HATPase_c"/>
    <property type="match status" value="1"/>
</dbReference>
<dbReference type="RefSeq" id="WP_379723640.1">
    <property type="nucleotide sequence ID" value="NZ_JBHSMS010000053.1"/>
</dbReference>
<evidence type="ECO:0000259" key="9">
    <source>
        <dbReference type="PROSITE" id="PS50110"/>
    </source>
</evidence>
<comment type="caution">
    <text evidence="12">The sequence shown here is derived from an EMBL/GenBank/DDBJ whole genome shotgun (WGS) entry which is preliminary data.</text>
</comment>
<evidence type="ECO:0000256" key="7">
    <source>
        <dbReference type="SAM" id="Coils"/>
    </source>
</evidence>
<dbReference type="InterPro" id="IPR005467">
    <property type="entry name" value="His_kinase_dom"/>
</dbReference>
<dbReference type="PROSITE" id="PS50112">
    <property type="entry name" value="PAS"/>
    <property type="match status" value="1"/>
</dbReference>
<keyword evidence="7" id="KW-0175">Coiled coil</keyword>
<evidence type="ECO:0000256" key="2">
    <source>
        <dbReference type="ARBA" id="ARBA00012438"/>
    </source>
</evidence>
<organism evidence="12 13">
    <name type="scientific">Massilia jejuensis</name>
    <dbReference type="NCBI Taxonomy" id="648894"/>
    <lineage>
        <taxon>Bacteria</taxon>
        <taxon>Pseudomonadati</taxon>
        <taxon>Pseudomonadota</taxon>
        <taxon>Betaproteobacteria</taxon>
        <taxon>Burkholderiales</taxon>
        <taxon>Oxalobacteraceae</taxon>
        <taxon>Telluria group</taxon>
        <taxon>Massilia</taxon>
    </lineage>
</organism>
<dbReference type="Proteomes" id="UP001596031">
    <property type="component" value="Unassembled WGS sequence"/>
</dbReference>
<gene>
    <name evidence="12" type="ORF">ACFPOU_16770</name>
</gene>
<dbReference type="InterPro" id="IPR001789">
    <property type="entry name" value="Sig_transdc_resp-reg_receiver"/>
</dbReference>
<proteinExistence type="predicted"/>
<dbReference type="Gene3D" id="3.30.565.10">
    <property type="entry name" value="Histidine kinase-like ATPase, C-terminal domain"/>
    <property type="match status" value="1"/>
</dbReference>
<keyword evidence="3 6" id="KW-0597">Phosphoprotein</keyword>
<dbReference type="SMART" id="SM00388">
    <property type="entry name" value="HisKA"/>
    <property type="match status" value="1"/>
</dbReference>
<dbReference type="Pfam" id="PF00072">
    <property type="entry name" value="Response_reg"/>
    <property type="match status" value="1"/>
</dbReference>
<evidence type="ECO:0000256" key="1">
    <source>
        <dbReference type="ARBA" id="ARBA00000085"/>
    </source>
</evidence>
<dbReference type="PANTHER" id="PTHR43547">
    <property type="entry name" value="TWO-COMPONENT HISTIDINE KINASE"/>
    <property type="match status" value="1"/>
</dbReference>
<dbReference type="SUPFAM" id="SSF55781">
    <property type="entry name" value="GAF domain-like"/>
    <property type="match status" value="1"/>
</dbReference>
<dbReference type="SMART" id="SM00091">
    <property type="entry name" value="PAS"/>
    <property type="match status" value="3"/>
</dbReference>
<evidence type="ECO:0000256" key="4">
    <source>
        <dbReference type="ARBA" id="ARBA00022679"/>
    </source>
</evidence>
<keyword evidence="5" id="KW-0418">Kinase</keyword>
<dbReference type="Gene3D" id="3.30.450.20">
    <property type="entry name" value="PAS domain"/>
    <property type="match status" value="3"/>
</dbReference>
<dbReference type="InterPro" id="IPR000014">
    <property type="entry name" value="PAS"/>
</dbReference>
<dbReference type="PROSITE" id="PS50110">
    <property type="entry name" value="RESPONSE_REGULATORY"/>
    <property type="match status" value="1"/>
</dbReference>
<dbReference type="SMART" id="SM00448">
    <property type="entry name" value="REC"/>
    <property type="match status" value="1"/>
</dbReference>
<dbReference type="InterPro" id="IPR001610">
    <property type="entry name" value="PAC"/>
</dbReference>
<keyword evidence="12" id="KW-0547">Nucleotide-binding</keyword>
<dbReference type="InterPro" id="IPR036890">
    <property type="entry name" value="HATPase_C_sf"/>
</dbReference>
<evidence type="ECO:0000256" key="5">
    <source>
        <dbReference type="ARBA" id="ARBA00022777"/>
    </source>
</evidence>
<dbReference type="InterPro" id="IPR004358">
    <property type="entry name" value="Sig_transdc_His_kin-like_C"/>
</dbReference>
<dbReference type="SUPFAM" id="SSF52172">
    <property type="entry name" value="CheY-like"/>
    <property type="match status" value="1"/>
</dbReference>
<dbReference type="CDD" id="cd00082">
    <property type="entry name" value="HisKA"/>
    <property type="match status" value="1"/>
</dbReference>
<evidence type="ECO:0000259" key="10">
    <source>
        <dbReference type="PROSITE" id="PS50112"/>
    </source>
</evidence>
<name>A0ABW0PK26_9BURK</name>
<feature type="domain" description="PAC" evidence="11">
    <location>
        <begin position="366"/>
        <end position="418"/>
    </location>
</feature>
<dbReference type="Gene3D" id="1.10.287.130">
    <property type="match status" value="1"/>
</dbReference>
<dbReference type="Pfam" id="PF08448">
    <property type="entry name" value="PAS_4"/>
    <property type="match status" value="1"/>
</dbReference>
<feature type="domain" description="Response regulatory" evidence="9">
    <location>
        <begin position="876"/>
        <end position="994"/>
    </location>
</feature>